<keyword evidence="1" id="KW-0732">Signal</keyword>
<evidence type="ECO:0008006" key="4">
    <source>
        <dbReference type="Google" id="ProtNLM"/>
    </source>
</evidence>
<keyword evidence="3" id="KW-1185">Reference proteome</keyword>
<dbReference type="Proteomes" id="UP000053766">
    <property type="component" value="Unassembled WGS sequence"/>
</dbReference>
<organism evidence="2 3">
    <name type="scientific">Dictyocaulus viviparus</name>
    <name type="common">Bovine lungworm</name>
    <dbReference type="NCBI Taxonomy" id="29172"/>
    <lineage>
        <taxon>Eukaryota</taxon>
        <taxon>Metazoa</taxon>
        <taxon>Ecdysozoa</taxon>
        <taxon>Nematoda</taxon>
        <taxon>Chromadorea</taxon>
        <taxon>Rhabditida</taxon>
        <taxon>Rhabditina</taxon>
        <taxon>Rhabditomorpha</taxon>
        <taxon>Strongyloidea</taxon>
        <taxon>Metastrongylidae</taxon>
        <taxon>Dictyocaulus</taxon>
    </lineage>
</organism>
<sequence length="173" mass="19735">MKSTIKFIFDVSLLRLIIFCSFSSVQTWTPGGFVKLITITVSNFTLPVEFVYTTEASVSVEVHPMMINIEQVHDILKDEVYNAIRLVSKEISPLGFLPDFFLDIPISRDEISIVYEPLKLKLITITVSNFTLPVEFVYTMEANVSMEVHPMMINIEQVHDILKDEVYNAVSNP</sequence>
<name>A0A0D8X684_DICVI</name>
<reference evidence="3" key="2">
    <citation type="journal article" date="2016" name="Sci. Rep.">
        <title>Dictyocaulus viviparus genome, variome and transcriptome elucidate lungworm biology and support future intervention.</title>
        <authorList>
            <person name="McNulty S.N."/>
            <person name="Strube C."/>
            <person name="Rosa B.A."/>
            <person name="Martin J.C."/>
            <person name="Tyagi R."/>
            <person name="Choi Y.J."/>
            <person name="Wang Q."/>
            <person name="Hallsworth Pepin K."/>
            <person name="Zhang X."/>
            <person name="Ozersky P."/>
            <person name="Wilson R.K."/>
            <person name="Sternberg P.W."/>
            <person name="Gasser R.B."/>
            <person name="Mitreva M."/>
        </authorList>
    </citation>
    <scope>NUCLEOTIDE SEQUENCE [LARGE SCALE GENOMIC DNA]</scope>
    <source>
        <strain evidence="3">HannoverDv2000</strain>
    </source>
</reference>
<reference evidence="2 3" key="1">
    <citation type="submission" date="2013-11" db="EMBL/GenBank/DDBJ databases">
        <title>Draft genome of the bovine lungworm Dictyocaulus viviparus.</title>
        <authorList>
            <person name="Mitreva M."/>
        </authorList>
    </citation>
    <scope>NUCLEOTIDE SEQUENCE [LARGE SCALE GENOMIC DNA]</scope>
    <source>
        <strain evidence="2 3">HannoverDv2000</strain>
    </source>
</reference>
<proteinExistence type="predicted"/>
<evidence type="ECO:0000256" key="1">
    <source>
        <dbReference type="SAM" id="SignalP"/>
    </source>
</evidence>
<evidence type="ECO:0000313" key="3">
    <source>
        <dbReference type="Proteomes" id="UP000053766"/>
    </source>
</evidence>
<feature type="chain" id="PRO_5002335367" description="Lipid-binding serum glycoprotein C-terminal domain-containing protein" evidence="1">
    <location>
        <begin position="28"/>
        <end position="173"/>
    </location>
</feature>
<feature type="signal peptide" evidence="1">
    <location>
        <begin position="1"/>
        <end position="27"/>
    </location>
</feature>
<accession>A0A0D8X684</accession>
<protein>
    <recommendedName>
        <fullName evidence="4">Lipid-binding serum glycoprotein C-terminal domain-containing protein</fullName>
    </recommendedName>
</protein>
<dbReference type="EMBL" id="KN718234">
    <property type="protein sequence ID" value="KJH40055.1"/>
    <property type="molecule type" value="Genomic_DNA"/>
</dbReference>
<dbReference type="AlphaFoldDB" id="A0A0D8X684"/>
<evidence type="ECO:0000313" key="2">
    <source>
        <dbReference type="EMBL" id="KJH40055.1"/>
    </source>
</evidence>
<gene>
    <name evidence="2" type="ORF">DICVIV_14030</name>
</gene>